<organism evidence="1 2">
    <name type="scientific">Caerostris extrusa</name>
    <name type="common">Bark spider</name>
    <name type="synonym">Caerostris bankana</name>
    <dbReference type="NCBI Taxonomy" id="172846"/>
    <lineage>
        <taxon>Eukaryota</taxon>
        <taxon>Metazoa</taxon>
        <taxon>Ecdysozoa</taxon>
        <taxon>Arthropoda</taxon>
        <taxon>Chelicerata</taxon>
        <taxon>Arachnida</taxon>
        <taxon>Araneae</taxon>
        <taxon>Araneomorphae</taxon>
        <taxon>Entelegynae</taxon>
        <taxon>Araneoidea</taxon>
        <taxon>Araneidae</taxon>
        <taxon>Caerostris</taxon>
    </lineage>
</organism>
<keyword evidence="2" id="KW-1185">Reference proteome</keyword>
<gene>
    <name evidence="1" type="ORF">CEXT_713411</name>
</gene>
<name>A0AAV4SF39_CAEEX</name>
<evidence type="ECO:0000313" key="1">
    <source>
        <dbReference type="EMBL" id="GIY32320.1"/>
    </source>
</evidence>
<proteinExistence type="predicted"/>
<accession>A0AAV4SF39</accession>
<sequence length="165" mass="18526">MGTFKCSNGLAKKLEAYDNIRSTYAKKDILVRSTVTLPQCQLQIYLLRPAARGASAQAYTSGAYTGSNRIAGEHVYMYILFKEKGISLRTRSHVTLCDDITQSGVTLLAIVPVTNEGRTFEIEFINLPEAREGCPEMTIDRLGSDKNLQQMHRIPHKHSVKYLLF</sequence>
<comment type="caution">
    <text evidence="1">The sequence shown here is derived from an EMBL/GenBank/DDBJ whole genome shotgun (WGS) entry which is preliminary data.</text>
</comment>
<dbReference type="EMBL" id="BPLR01009491">
    <property type="protein sequence ID" value="GIY32320.1"/>
    <property type="molecule type" value="Genomic_DNA"/>
</dbReference>
<reference evidence="1 2" key="1">
    <citation type="submission" date="2021-06" db="EMBL/GenBank/DDBJ databases">
        <title>Caerostris extrusa draft genome.</title>
        <authorList>
            <person name="Kono N."/>
            <person name="Arakawa K."/>
        </authorList>
    </citation>
    <scope>NUCLEOTIDE SEQUENCE [LARGE SCALE GENOMIC DNA]</scope>
</reference>
<evidence type="ECO:0000313" key="2">
    <source>
        <dbReference type="Proteomes" id="UP001054945"/>
    </source>
</evidence>
<dbReference type="Proteomes" id="UP001054945">
    <property type="component" value="Unassembled WGS sequence"/>
</dbReference>
<protein>
    <submittedName>
        <fullName evidence="1">Uncharacterized protein</fullName>
    </submittedName>
</protein>
<dbReference type="AlphaFoldDB" id="A0AAV4SF39"/>